<accession>A0A1W0A8Q1</accession>
<reference evidence="1 2" key="1">
    <citation type="journal article" date="2014" name="Genome Biol. Evol.">
        <title>The secreted proteins of Achlya hypogyna and Thraustotheca clavata identify the ancestral oomycete secretome and reveal gene acquisitions by horizontal gene transfer.</title>
        <authorList>
            <person name="Misner I."/>
            <person name="Blouin N."/>
            <person name="Leonard G."/>
            <person name="Richards T.A."/>
            <person name="Lane C.E."/>
        </authorList>
    </citation>
    <scope>NUCLEOTIDE SEQUENCE [LARGE SCALE GENOMIC DNA]</scope>
    <source>
        <strain evidence="1 2">ATCC 34112</strain>
    </source>
</reference>
<protein>
    <recommendedName>
        <fullName evidence="3">Crinkler (CRN) family protein</fullName>
    </recommendedName>
</protein>
<name>A0A1W0A8Q1_9STRA</name>
<proteinExistence type="predicted"/>
<evidence type="ECO:0000313" key="1">
    <source>
        <dbReference type="EMBL" id="OQS06687.1"/>
    </source>
</evidence>
<evidence type="ECO:0008006" key="3">
    <source>
        <dbReference type="Google" id="ProtNLM"/>
    </source>
</evidence>
<dbReference type="AlphaFoldDB" id="A0A1W0A8Q1"/>
<comment type="caution">
    <text evidence="1">The sequence shown here is derived from an EMBL/GenBank/DDBJ whole genome shotgun (WGS) entry which is preliminary data.</text>
</comment>
<gene>
    <name evidence="1" type="ORF">THRCLA_20310</name>
</gene>
<keyword evidence="2" id="KW-1185">Reference proteome</keyword>
<dbReference type="EMBL" id="JNBS01000316">
    <property type="protein sequence ID" value="OQS06687.1"/>
    <property type="molecule type" value="Genomic_DNA"/>
</dbReference>
<sequence length="299" mass="34728">MKLNSPDVLGADFQLEPGYIHILVQLPVDCIHDLPYEVWTTEWFEEFHNQMLTPEQLPPVSELKSFIQSELPHRLQLFLALQKISLLLESLAACTSTSVVFLRRSIGTIQLDQYSVAKIIENPEKFDLMVKHLYRVRSIKTTSFSKMDAPRYQVIKHKGNITEWFLIDFMNAAPSLQYEGYELLVDSDHAPELNRLHTFAVDMSSYNNMRSKYLRSMVSFMSTNIISTSTVWRYWEREVKQTMHRRYFQAMNSSEQIDAQIDCPLHARLDLSNDEEEKSNSLLIALLYGTLLRIALGNV</sequence>
<dbReference type="Proteomes" id="UP000243217">
    <property type="component" value="Unassembled WGS sequence"/>
</dbReference>
<organism evidence="1 2">
    <name type="scientific">Thraustotheca clavata</name>
    <dbReference type="NCBI Taxonomy" id="74557"/>
    <lineage>
        <taxon>Eukaryota</taxon>
        <taxon>Sar</taxon>
        <taxon>Stramenopiles</taxon>
        <taxon>Oomycota</taxon>
        <taxon>Saprolegniomycetes</taxon>
        <taxon>Saprolegniales</taxon>
        <taxon>Achlyaceae</taxon>
        <taxon>Thraustotheca</taxon>
    </lineage>
</organism>
<evidence type="ECO:0000313" key="2">
    <source>
        <dbReference type="Proteomes" id="UP000243217"/>
    </source>
</evidence>